<reference evidence="4 5" key="1">
    <citation type="submission" date="2018-11" db="EMBL/GenBank/DDBJ databases">
        <title>Genomic Encyclopedia of Type Strains, Phase IV (KMG-IV): sequencing the most valuable type-strain genomes for metagenomic binning, comparative biology and taxonomic classification.</title>
        <authorList>
            <person name="Goeker M."/>
        </authorList>
    </citation>
    <scope>NUCLEOTIDE SEQUENCE [LARGE SCALE GENOMIC DNA]</scope>
    <source>
        <strain evidence="4 5">DSM 5900</strain>
    </source>
</reference>
<gene>
    <name evidence="4" type="ORF">EDC65_0549</name>
</gene>
<keyword evidence="3" id="KW-0203">Cytokinin biosynthesis</keyword>
<dbReference type="Proteomes" id="UP000278222">
    <property type="component" value="Unassembled WGS sequence"/>
</dbReference>
<dbReference type="OrthoDB" id="9801098at2"/>
<keyword evidence="5" id="KW-1185">Reference proteome</keyword>
<dbReference type="InterPro" id="IPR031100">
    <property type="entry name" value="LOG_fam"/>
</dbReference>
<sequence length="194" mass="20713">MPKLRSLCVYCGAQAGHDPAHRAAAEELGRLLARQGTELVFGGGRVGLMGILADACLAAGGRVVGIIPRRLYTIEIAHAGVSELVVVDNMHERKRRMVERASAVAVLPGALGTLDETMEVATWRQIGLHDLPIGILDIGGYWQPLLALIDHAIAAGYGPDALRDYFTVADSVPALLATLEAAPAPRFAFQDRWA</sequence>
<dbReference type="GO" id="GO:0005829">
    <property type="term" value="C:cytosol"/>
    <property type="evidence" value="ECO:0007669"/>
    <property type="project" value="TreeGrafter"/>
</dbReference>
<evidence type="ECO:0000256" key="2">
    <source>
        <dbReference type="ARBA" id="ARBA00006763"/>
    </source>
</evidence>
<dbReference type="Pfam" id="PF03641">
    <property type="entry name" value="Lysine_decarbox"/>
    <property type="match status" value="1"/>
</dbReference>
<dbReference type="InterPro" id="IPR005269">
    <property type="entry name" value="LOG"/>
</dbReference>
<proteinExistence type="inferred from homology"/>
<accession>A0A3N1MCA7</accession>
<dbReference type="NCBIfam" id="TIGR00730">
    <property type="entry name" value="Rossman fold protein, TIGR00730 family"/>
    <property type="match status" value="1"/>
</dbReference>
<keyword evidence="3" id="KW-0378">Hydrolase</keyword>
<dbReference type="EMBL" id="RJKX01000011">
    <property type="protein sequence ID" value="ROQ01371.1"/>
    <property type="molecule type" value="Genomic_DNA"/>
</dbReference>
<dbReference type="PANTHER" id="PTHR31223:SF70">
    <property type="entry name" value="LOG FAMILY PROTEIN YJL055W"/>
    <property type="match status" value="1"/>
</dbReference>
<dbReference type="PANTHER" id="PTHR31223">
    <property type="entry name" value="LOG FAMILY PROTEIN YJL055W"/>
    <property type="match status" value="1"/>
</dbReference>
<evidence type="ECO:0000256" key="3">
    <source>
        <dbReference type="RuleBase" id="RU363015"/>
    </source>
</evidence>
<evidence type="ECO:0000313" key="4">
    <source>
        <dbReference type="EMBL" id="ROQ01371.1"/>
    </source>
</evidence>
<protein>
    <recommendedName>
        <fullName evidence="3">Cytokinin riboside 5'-monophosphate phosphoribohydrolase</fullName>
        <ecNumber evidence="3">3.2.2.n1</ecNumber>
    </recommendedName>
</protein>
<dbReference type="EC" id="3.2.2.n1" evidence="3"/>
<evidence type="ECO:0000256" key="1">
    <source>
        <dbReference type="ARBA" id="ARBA00000274"/>
    </source>
</evidence>
<dbReference type="SUPFAM" id="SSF102405">
    <property type="entry name" value="MCP/YpsA-like"/>
    <property type="match status" value="1"/>
</dbReference>
<organism evidence="4 5">
    <name type="scientific">Stella humosa</name>
    <dbReference type="NCBI Taxonomy" id="94"/>
    <lineage>
        <taxon>Bacteria</taxon>
        <taxon>Pseudomonadati</taxon>
        <taxon>Pseudomonadota</taxon>
        <taxon>Alphaproteobacteria</taxon>
        <taxon>Rhodospirillales</taxon>
        <taxon>Stellaceae</taxon>
        <taxon>Stella</taxon>
    </lineage>
</organism>
<dbReference type="RefSeq" id="WP_123688138.1">
    <property type="nucleotide sequence ID" value="NZ_AP019700.1"/>
</dbReference>
<name>A0A3N1MCA7_9PROT</name>
<dbReference type="GO" id="GO:0008714">
    <property type="term" value="F:AMP nucleosidase activity"/>
    <property type="evidence" value="ECO:0007669"/>
    <property type="project" value="UniProtKB-EC"/>
</dbReference>
<dbReference type="Gene3D" id="3.40.50.450">
    <property type="match status" value="1"/>
</dbReference>
<evidence type="ECO:0000313" key="5">
    <source>
        <dbReference type="Proteomes" id="UP000278222"/>
    </source>
</evidence>
<comment type="similarity">
    <text evidence="2 3">Belongs to the LOG family.</text>
</comment>
<comment type="caution">
    <text evidence="4">The sequence shown here is derived from an EMBL/GenBank/DDBJ whole genome shotgun (WGS) entry which is preliminary data.</text>
</comment>
<dbReference type="AlphaFoldDB" id="A0A3N1MCA7"/>
<dbReference type="GO" id="GO:0009691">
    <property type="term" value="P:cytokinin biosynthetic process"/>
    <property type="evidence" value="ECO:0007669"/>
    <property type="project" value="UniProtKB-UniRule"/>
</dbReference>
<comment type="catalytic activity">
    <reaction evidence="1">
        <text>AMP + H2O = D-ribose 5-phosphate + adenine</text>
        <dbReference type="Rhea" id="RHEA:20129"/>
        <dbReference type="ChEBI" id="CHEBI:15377"/>
        <dbReference type="ChEBI" id="CHEBI:16708"/>
        <dbReference type="ChEBI" id="CHEBI:78346"/>
        <dbReference type="ChEBI" id="CHEBI:456215"/>
        <dbReference type="EC" id="3.2.2.4"/>
    </reaction>
</comment>